<protein>
    <submittedName>
        <fullName evidence="3">Uncharacterized protein LOC104773193</fullName>
    </submittedName>
</protein>
<evidence type="ECO:0000313" key="3">
    <source>
        <dbReference type="RefSeq" id="XP_010496072.1"/>
    </source>
</evidence>
<feature type="region of interest" description="Disordered" evidence="1">
    <location>
        <begin position="1"/>
        <end position="87"/>
    </location>
</feature>
<dbReference type="Pfam" id="PF13650">
    <property type="entry name" value="Asp_protease_2"/>
    <property type="match status" value="1"/>
</dbReference>
<evidence type="ECO:0000256" key="1">
    <source>
        <dbReference type="SAM" id="MobiDB-lite"/>
    </source>
</evidence>
<dbReference type="InterPro" id="IPR021109">
    <property type="entry name" value="Peptidase_aspartic_dom_sf"/>
</dbReference>
<reference evidence="2" key="1">
    <citation type="journal article" date="2014" name="Nat. Commun.">
        <title>The emerging biofuel crop Camelina sativa retains a highly undifferentiated hexaploid genome structure.</title>
        <authorList>
            <person name="Kagale S."/>
            <person name="Koh C."/>
            <person name="Nixon J."/>
            <person name="Bollina V."/>
            <person name="Clarke W.E."/>
            <person name="Tuteja R."/>
            <person name="Spillane C."/>
            <person name="Robinson S.J."/>
            <person name="Links M.G."/>
            <person name="Clarke C."/>
            <person name="Higgins E.E."/>
            <person name="Huebert T."/>
            <person name="Sharpe A.G."/>
            <person name="Parkin I.A."/>
        </authorList>
    </citation>
    <scope>NUCLEOTIDE SEQUENCE [LARGE SCALE GENOMIC DNA]</scope>
    <source>
        <strain evidence="2">cv. DH55</strain>
    </source>
</reference>
<dbReference type="GeneID" id="104773193"/>
<reference evidence="3" key="2">
    <citation type="submission" date="2025-08" db="UniProtKB">
        <authorList>
            <consortium name="RefSeq"/>
        </authorList>
    </citation>
    <scope>IDENTIFICATION</scope>
    <source>
        <tissue evidence="3">Leaf</tissue>
    </source>
</reference>
<dbReference type="PANTHER" id="PTHR33067">
    <property type="entry name" value="RNA-DIRECTED DNA POLYMERASE-RELATED"/>
    <property type="match status" value="1"/>
</dbReference>
<evidence type="ECO:0000313" key="2">
    <source>
        <dbReference type="Proteomes" id="UP000694864"/>
    </source>
</evidence>
<keyword evidence="2" id="KW-1185">Reference proteome</keyword>
<dbReference type="Proteomes" id="UP000694864">
    <property type="component" value="Unplaced"/>
</dbReference>
<accession>A0ABM0Y610</accession>
<proteinExistence type="predicted"/>
<dbReference type="CDD" id="cd00303">
    <property type="entry name" value="retropepsin_like"/>
    <property type="match status" value="1"/>
</dbReference>
<sequence>MRTMIGLSDLHETKTGSIKAPNTITEDSYDLDGENFGQETTTEQPPIKSATPLNPAPDQTTRVPDRVDPRIQTNPPNKTSDEKKKEKRFIPPPYKLSLPFPERFCKELLQKYKALFDKQMKKLELHMPIMDAFALIPPYQKFLKATVMERIKQVQGIVILSHECSAVIQRTVSPKKLGDPGSFTPPCLIGPLSFEKHLYDLGASVSLMPLIVAKRLGFKNFKPSDIQLIMADKSVSLPHGVLEDLPVKVGSVEVPTDFVVLEIDVEPKNPLILGRPFLVTTGTMKDVKNGKIYLTLGKGFTMNFDIQDAMKKPTIAGQTF</sequence>
<dbReference type="Gene3D" id="2.40.70.10">
    <property type="entry name" value="Acid Proteases"/>
    <property type="match status" value="1"/>
</dbReference>
<gene>
    <name evidence="3" type="primary">LOC104773193</name>
</gene>
<dbReference type="PANTHER" id="PTHR33067:SF31">
    <property type="entry name" value="RNA-DIRECTED DNA POLYMERASE"/>
    <property type="match status" value="1"/>
</dbReference>
<organism evidence="2 3">
    <name type="scientific">Camelina sativa</name>
    <name type="common">False flax</name>
    <name type="synonym">Myagrum sativum</name>
    <dbReference type="NCBI Taxonomy" id="90675"/>
    <lineage>
        <taxon>Eukaryota</taxon>
        <taxon>Viridiplantae</taxon>
        <taxon>Streptophyta</taxon>
        <taxon>Embryophyta</taxon>
        <taxon>Tracheophyta</taxon>
        <taxon>Spermatophyta</taxon>
        <taxon>Magnoliopsida</taxon>
        <taxon>eudicotyledons</taxon>
        <taxon>Gunneridae</taxon>
        <taxon>Pentapetalae</taxon>
        <taxon>rosids</taxon>
        <taxon>malvids</taxon>
        <taxon>Brassicales</taxon>
        <taxon>Brassicaceae</taxon>
        <taxon>Camelineae</taxon>
        <taxon>Camelina</taxon>
    </lineage>
</organism>
<dbReference type="RefSeq" id="XP_010496072.1">
    <property type="nucleotide sequence ID" value="XM_010497770.1"/>
</dbReference>
<name>A0ABM0Y610_CAMSA</name>